<feature type="domain" description="4Fe-4S ferredoxin-type" evidence="6">
    <location>
        <begin position="52"/>
        <end position="81"/>
    </location>
</feature>
<dbReference type="PROSITE" id="PS51379">
    <property type="entry name" value="4FE4S_FER_2"/>
    <property type="match status" value="3"/>
</dbReference>
<protein>
    <submittedName>
        <fullName evidence="7">4Fe-4S ferredoxin</fullName>
    </submittedName>
</protein>
<dbReference type="Pfam" id="PF12837">
    <property type="entry name" value="Fer4_6"/>
    <property type="match status" value="1"/>
</dbReference>
<feature type="domain" description="4Fe-4S ferredoxin-type" evidence="6">
    <location>
        <begin position="342"/>
        <end position="372"/>
    </location>
</feature>
<evidence type="ECO:0000256" key="3">
    <source>
        <dbReference type="ARBA" id="ARBA00022723"/>
    </source>
</evidence>
<comment type="caution">
    <text evidence="7">The sequence shown here is derived from an EMBL/GenBank/DDBJ whole genome shotgun (WGS) entry which is preliminary data.</text>
</comment>
<dbReference type="PANTHER" id="PTHR24960">
    <property type="entry name" value="PHOTOSYSTEM I IRON-SULFUR CENTER-RELATED"/>
    <property type="match status" value="1"/>
</dbReference>
<evidence type="ECO:0000256" key="5">
    <source>
        <dbReference type="ARBA" id="ARBA00023014"/>
    </source>
</evidence>
<dbReference type="Pfam" id="PF00037">
    <property type="entry name" value="Fer4"/>
    <property type="match status" value="1"/>
</dbReference>
<dbReference type="RefSeq" id="WP_114614548.1">
    <property type="nucleotide sequence ID" value="NZ_PPTO01000001.1"/>
</dbReference>
<evidence type="ECO:0000256" key="4">
    <source>
        <dbReference type="ARBA" id="ARBA00023004"/>
    </source>
</evidence>
<dbReference type="PANTHER" id="PTHR24960:SF79">
    <property type="entry name" value="PHOTOSYSTEM I IRON-SULFUR CENTER"/>
    <property type="match status" value="1"/>
</dbReference>
<dbReference type="GO" id="GO:0046872">
    <property type="term" value="F:metal ion binding"/>
    <property type="evidence" value="ECO:0007669"/>
    <property type="project" value="UniProtKB-KW"/>
</dbReference>
<evidence type="ECO:0000256" key="1">
    <source>
        <dbReference type="ARBA" id="ARBA00001966"/>
    </source>
</evidence>
<name>A0A369LS70_9ACTN</name>
<gene>
    <name evidence="7" type="ORF">C1881_00105</name>
</gene>
<keyword evidence="3" id="KW-0479">Metal-binding</keyword>
<accession>A0A369LS70</accession>
<dbReference type="SUPFAM" id="SSF54862">
    <property type="entry name" value="4Fe-4S ferredoxins"/>
    <property type="match status" value="1"/>
</dbReference>
<evidence type="ECO:0000313" key="8">
    <source>
        <dbReference type="Proteomes" id="UP000253975"/>
    </source>
</evidence>
<sequence>MALVDNVALYALGYAAHESHPMRLDQYCLNTVQRKYPCSDCSDACPKSIDIAAKEISWRGCTNCNLCVTACPTQAIHESSASLDTALANAGSAGDVVVVACDQHKGQANVRAHCLASIPWELVAALALKKPVVLKVKACRECQNDDLREGVHDLISSLKRFFGPEEFKKRIHSRVPEGAHAGSGASKRTAFEGAMSTVKRGAEELLSDIDEQGRVSHYRAILLETLREIPEEERPEVTWLTLTEDGNCRGCEICSKMCPHGAIELRIPEYAAEQKRREVEREVKRRKIPVIVEPSGSDSSDEVSFTYQAAPAGTSTQALSEAKEAALAAIDEELARNISLGQAFVHDASRCTQCGLCYMSCPEENIGGWAEITTRKLPAIVEHGLAVQLCEKCGRPFKPKADEAKCAACSRVSFL</sequence>
<evidence type="ECO:0000259" key="6">
    <source>
        <dbReference type="PROSITE" id="PS51379"/>
    </source>
</evidence>
<comment type="cofactor">
    <cofactor evidence="1">
        <name>[4Fe-4S] cluster</name>
        <dbReference type="ChEBI" id="CHEBI:49883"/>
    </cofactor>
</comment>
<keyword evidence="5" id="KW-0411">Iron-sulfur</keyword>
<dbReference type="SUPFAM" id="SSF46548">
    <property type="entry name" value="alpha-helical ferredoxin"/>
    <property type="match status" value="1"/>
</dbReference>
<evidence type="ECO:0000256" key="2">
    <source>
        <dbReference type="ARBA" id="ARBA00022485"/>
    </source>
</evidence>
<feature type="domain" description="4Fe-4S ferredoxin-type" evidence="6">
    <location>
        <begin position="239"/>
        <end position="268"/>
    </location>
</feature>
<proteinExistence type="predicted"/>
<reference evidence="7 8" key="1">
    <citation type="journal article" date="2018" name="Elife">
        <title>Discovery and characterization of a prevalent human gut bacterial enzyme sufficient for the inactivation of a family of plant toxins.</title>
        <authorList>
            <person name="Koppel N."/>
            <person name="Bisanz J.E."/>
            <person name="Pandelia M.E."/>
            <person name="Turnbaugh P.J."/>
            <person name="Balskus E.P."/>
        </authorList>
    </citation>
    <scope>NUCLEOTIDE SEQUENCE [LARGE SCALE GENOMIC DNA]</scope>
    <source>
        <strain evidence="7 8">OB21 GAM31</strain>
    </source>
</reference>
<organism evidence="7 8">
    <name type="scientific">Slackia isoflavoniconvertens</name>
    <dbReference type="NCBI Taxonomy" id="572010"/>
    <lineage>
        <taxon>Bacteria</taxon>
        <taxon>Bacillati</taxon>
        <taxon>Actinomycetota</taxon>
        <taxon>Coriobacteriia</taxon>
        <taxon>Eggerthellales</taxon>
        <taxon>Eggerthellaceae</taxon>
        <taxon>Slackia</taxon>
    </lineage>
</organism>
<dbReference type="EMBL" id="PPTO01000001">
    <property type="protein sequence ID" value="RDB60968.1"/>
    <property type="molecule type" value="Genomic_DNA"/>
</dbReference>
<dbReference type="InterPro" id="IPR017896">
    <property type="entry name" value="4Fe4S_Fe-S-bd"/>
</dbReference>
<dbReference type="PROSITE" id="PS00198">
    <property type="entry name" value="4FE4S_FER_1"/>
    <property type="match status" value="3"/>
</dbReference>
<dbReference type="InterPro" id="IPR017900">
    <property type="entry name" value="4Fe4S_Fe_S_CS"/>
</dbReference>
<keyword evidence="2" id="KW-0004">4Fe-4S</keyword>
<evidence type="ECO:0000313" key="7">
    <source>
        <dbReference type="EMBL" id="RDB60968.1"/>
    </source>
</evidence>
<dbReference type="GO" id="GO:0051539">
    <property type="term" value="F:4 iron, 4 sulfur cluster binding"/>
    <property type="evidence" value="ECO:0007669"/>
    <property type="project" value="UniProtKB-KW"/>
</dbReference>
<dbReference type="Proteomes" id="UP000253975">
    <property type="component" value="Unassembled WGS sequence"/>
</dbReference>
<keyword evidence="4" id="KW-0408">Iron</keyword>
<dbReference type="AlphaFoldDB" id="A0A369LS70"/>
<dbReference type="InterPro" id="IPR050157">
    <property type="entry name" value="PSI_iron-sulfur_center"/>
</dbReference>